<gene>
    <name evidence="9" type="ORF">ACFSX5_04120</name>
</gene>
<comment type="caution">
    <text evidence="9">The sequence shown here is derived from an EMBL/GenBank/DDBJ whole genome shotgun (WGS) entry which is preliminary data.</text>
</comment>
<evidence type="ECO:0000313" key="9">
    <source>
        <dbReference type="EMBL" id="MFD2646980.1"/>
    </source>
</evidence>
<keyword evidence="3" id="KW-0597">Phosphoprotein</keyword>
<dbReference type="EMBL" id="JBHUNP010000001">
    <property type="protein sequence ID" value="MFD2646980.1"/>
    <property type="molecule type" value="Genomic_DNA"/>
</dbReference>
<evidence type="ECO:0000256" key="6">
    <source>
        <dbReference type="ARBA" id="ARBA00022777"/>
    </source>
</evidence>
<organism evidence="9 10">
    <name type="scientific">Devosia albogilva</name>
    <dbReference type="NCBI Taxonomy" id="429726"/>
    <lineage>
        <taxon>Bacteria</taxon>
        <taxon>Pseudomonadati</taxon>
        <taxon>Pseudomonadota</taxon>
        <taxon>Alphaproteobacteria</taxon>
        <taxon>Hyphomicrobiales</taxon>
        <taxon>Devosiaceae</taxon>
        <taxon>Devosia</taxon>
    </lineage>
</organism>
<dbReference type="EC" id="2.7.13.3" evidence="2"/>
<dbReference type="Proteomes" id="UP001597521">
    <property type="component" value="Unassembled WGS sequence"/>
</dbReference>
<proteinExistence type="predicted"/>
<dbReference type="PANTHER" id="PTHR41523">
    <property type="entry name" value="TWO-COMPONENT SYSTEM SENSOR PROTEIN"/>
    <property type="match status" value="1"/>
</dbReference>
<dbReference type="RefSeq" id="WP_386832024.1">
    <property type="nucleotide sequence ID" value="NZ_JBHUNP010000001.1"/>
</dbReference>
<reference evidence="10" key="1">
    <citation type="journal article" date="2019" name="Int. J. Syst. Evol. Microbiol.">
        <title>The Global Catalogue of Microorganisms (GCM) 10K type strain sequencing project: providing services to taxonomists for standard genome sequencing and annotation.</title>
        <authorList>
            <consortium name="The Broad Institute Genomics Platform"/>
            <consortium name="The Broad Institute Genome Sequencing Center for Infectious Disease"/>
            <person name="Wu L."/>
            <person name="Ma J."/>
        </authorList>
    </citation>
    <scope>NUCLEOTIDE SEQUENCE [LARGE SCALE GENOMIC DNA]</scope>
    <source>
        <strain evidence="10">CCM 7427</strain>
    </source>
</reference>
<protein>
    <recommendedName>
        <fullName evidence="2">histidine kinase</fullName>
        <ecNumber evidence="2">2.7.13.3</ecNumber>
    </recommendedName>
</protein>
<evidence type="ECO:0000256" key="5">
    <source>
        <dbReference type="ARBA" id="ARBA00022741"/>
    </source>
</evidence>
<name>A0ABW5QH61_9HYPH</name>
<dbReference type="Pfam" id="PF07536">
    <property type="entry name" value="HWE_HK"/>
    <property type="match status" value="1"/>
</dbReference>
<dbReference type="InterPro" id="IPR011102">
    <property type="entry name" value="Sig_transdc_His_kinase_HWE"/>
</dbReference>
<keyword evidence="10" id="KW-1185">Reference proteome</keyword>
<keyword evidence="4" id="KW-0808">Transferase</keyword>
<keyword evidence="6 9" id="KW-0418">Kinase</keyword>
<evidence type="ECO:0000256" key="1">
    <source>
        <dbReference type="ARBA" id="ARBA00000085"/>
    </source>
</evidence>
<accession>A0ABW5QH61</accession>
<evidence type="ECO:0000256" key="2">
    <source>
        <dbReference type="ARBA" id="ARBA00012438"/>
    </source>
</evidence>
<keyword evidence="7" id="KW-0067">ATP-binding</keyword>
<evidence type="ECO:0000256" key="3">
    <source>
        <dbReference type="ARBA" id="ARBA00022553"/>
    </source>
</evidence>
<evidence type="ECO:0000256" key="4">
    <source>
        <dbReference type="ARBA" id="ARBA00022679"/>
    </source>
</evidence>
<dbReference type="SMART" id="SM00911">
    <property type="entry name" value="HWE_HK"/>
    <property type="match status" value="1"/>
</dbReference>
<evidence type="ECO:0000256" key="7">
    <source>
        <dbReference type="ARBA" id="ARBA00022840"/>
    </source>
</evidence>
<dbReference type="GO" id="GO:0016301">
    <property type="term" value="F:kinase activity"/>
    <property type="evidence" value="ECO:0007669"/>
    <property type="project" value="UniProtKB-KW"/>
</dbReference>
<feature type="domain" description="Signal transduction histidine kinase HWE region" evidence="8">
    <location>
        <begin position="123"/>
        <end position="205"/>
    </location>
</feature>
<dbReference type="PANTHER" id="PTHR41523:SF7">
    <property type="entry name" value="HISTIDINE KINASE"/>
    <property type="match status" value="1"/>
</dbReference>
<evidence type="ECO:0000313" key="10">
    <source>
        <dbReference type="Proteomes" id="UP001597521"/>
    </source>
</evidence>
<keyword evidence="5" id="KW-0547">Nucleotide-binding</keyword>
<comment type="catalytic activity">
    <reaction evidence="1">
        <text>ATP + protein L-histidine = ADP + protein N-phospho-L-histidine.</text>
        <dbReference type="EC" id="2.7.13.3"/>
    </reaction>
</comment>
<evidence type="ECO:0000259" key="8">
    <source>
        <dbReference type="SMART" id="SM00911"/>
    </source>
</evidence>
<sequence length="313" mass="34147">MSDLDAEDLMMRQRALLAALQGRGVSVLHFDRNSRCDMAEGLPEWWPSSPLGKTLPEALPEPAAAACRNLDEHGTAEFHLTHDGDRHTYAIRSIPDDGGTIAVITDISEDRRRQAAFAALLREVSHRSKNLLAIVQSVAMQTANHSGSIGDFLDKFRGRLHALSSTQDLVTDSDWRGTALHTLISAQLRRVHPSAHQNVHVSGDNPILTPNAALHVGLAIHELAVNAAAYGALSLDLPGQIWFDAHVSDDEPGALVLEWRETFPTRAASAEPRFGTLILERIVPLSVGGQAEFTLDPNYVTYRLEVPAGEFEA</sequence>